<reference evidence="1" key="1">
    <citation type="submission" date="2020-07" db="EMBL/GenBank/DDBJ databases">
        <title>Clarias magur genome sequencing, assembly and annotation.</title>
        <authorList>
            <person name="Kushwaha B."/>
            <person name="Kumar R."/>
            <person name="Das P."/>
            <person name="Joshi C.G."/>
            <person name="Kumar D."/>
            <person name="Nagpure N.S."/>
            <person name="Pandey M."/>
            <person name="Agarwal S."/>
            <person name="Srivastava S."/>
            <person name="Singh M."/>
            <person name="Sahoo L."/>
            <person name="Jayasankar P."/>
            <person name="Meher P.K."/>
            <person name="Koringa P.G."/>
            <person name="Iquebal M.A."/>
            <person name="Das S.P."/>
            <person name="Bit A."/>
            <person name="Patnaik S."/>
            <person name="Patel N."/>
            <person name="Shah T.M."/>
            <person name="Hinsu A."/>
            <person name="Jena J.K."/>
        </authorList>
    </citation>
    <scope>NUCLEOTIDE SEQUENCE</scope>
    <source>
        <strain evidence="1">CIFAMagur01</strain>
        <tissue evidence="1">Testis</tissue>
    </source>
</reference>
<dbReference type="PANTHER" id="PTHR33488:SF2">
    <property type="entry name" value="EARLY ENDOSOME ANTIGEN 1-LIKE"/>
    <property type="match status" value="1"/>
</dbReference>
<evidence type="ECO:0000313" key="2">
    <source>
        <dbReference type="Proteomes" id="UP000727407"/>
    </source>
</evidence>
<dbReference type="PANTHER" id="PTHR33488">
    <property type="entry name" value="ZGC:162509"/>
    <property type="match status" value="1"/>
</dbReference>
<dbReference type="Proteomes" id="UP000727407">
    <property type="component" value="Unassembled WGS sequence"/>
</dbReference>
<proteinExistence type="predicted"/>
<comment type="caution">
    <text evidence="1">The sequence shown here is derived from an EMBL/GenBank/DDBJ whole genome shotgun (WGS) entry which is preliminary data.</text>
</comment>
<dbReference type="OrthoDB" id="5406275at2759"/>
<organism evidence="1 2">
    <name type="scientific">Clarias magur</name>
    <name type="common">Asian catfish</name>
    <name type="synonym">Macropteronotus magur</name>
    <dbReference type="NCBI Taxonomy" id="1594786"/>
    <lineage>
        <taxon>Eukaryota</taxon>
        <taxon>Metazoa</taxon>
        <taxon>Chordata</taxon>
        <taxon>Craniata</taxon>
        <taxon>Vertebrata</taxon>
        <taxon>Euteleostomi</taxon>
        <taxon>Actinopterygii</taxon>
        <taxon>Neopterygii</taxon>
        <taxon>Teleostei</taxon>
        <taxon>Ostariophysi</taxon>
        <taxon>Siluriformes</taxon>
        <taxon>Clariidae</taxon>
        <taxon>Clarias</taxon>
    </lineage>
</organism>
<keyword evidence="2" id="KW-1185">Reference proteome</keyword>
<accession>A0A8J4U5Z9</accession>
<gene>
    <name evidence="1" type="ORF">DAT39_020229</name>
</gene>
<protein>
    <submittedName>
        <fullName evidence="1">Uncharacterized protein</fullName>
    </submittedName>
</protein>
<evidence type="ECO:0000313" key="1">
    <source>
        <dbReference type="EMBL" id="KAF5890077.1"/>
    </source>
</evidence>
<sequence>MAAPDYMKMAVKIVFQGNDELVEALLPDQLENIRVIADNCLKLADATEKEFTDIIHMIHKLLEACKNAKGSYVEEP</sequence>
<dbReference type="AlphaFoldDB" id="A0A8J4U5Z9"/>
<dbReference type="EMBL" id="QNUK01000728">
    <property type="protein sequence ID" value="KAF5890077.1"/>
    <property type="molecule type" value="Genomic_DNA"/>
</dbReference>
<name>A0A8J4U5Z9_CLAMG</name>